<keyword evidence="1" id="KW-1133">Transmembrane helix</keyword>
<comment type="caution">
    <text evidence="2">The sequence shown here is derived from an EMBL/GenBank/DDBJ whole genome shotgun (WGS) entry which is preliminary data.</text>
</comment>
<name>A0ABQ3XR20_9ACTN</name>
<keyword evidence="1" id="KW-0812">Transmembrane</keyword>
<sequence length="71" mass="7685">MTTYDSSVDALPKIMPDDSSVAEKGRKRPAIISAAALGFAALVAGGVFGGRKIAEARKPRSRWQQLKDRIR</sequence>
<accession>A0ABQ3XR20</accession>
<evidence type="ECO:0000313" key="3">
    <source>
        <dbReference type="Proteomes" id="UP000612282"/>
    </source>
</evidence>
<organism evidence="2 3">
    <name type="scientific">Actinoplanes couchii</name>
    <dbReference type="NCBI Taxonomy" id="403638"/>
    <lineage>
        <taxon>Bacteria</taxon>
        <taxon>Bacillati</taxon>
        <taxon>Actinomycetota</taxon>
        <taxon>Actinomycetes</taxon>
        <taxon>Micromonosporales</taxon>
        <taxon>Micromonosporaceae</taxon>
        <taxon>Actinoplanes</taxon>
    </lineage>
</organism>
<dbReference type="EMBL" id="BOMG01000116">
    <property type="protein sequence ID" value="GID60957.1"/>
    <property type="molecule type" value="Genomic_DNA"/>
</dbReference>
<protein>
    <submittedName>
        <fullName evidence="2">Uncharacterized protein</fullName>
    </submittedName>
</protein>
<proteinExistence type="predicted"/>
<evidence type="ECO:0000256" key="1">
    <source>
        <dbReference type="SAM" id="Phobius"/>
    </source>
</evidence>
<keyword evidence="3" id="KW-1185">Reference proteome</keyword>
<feature type="transmembrane region" description="Helical" evidence="1">
    <location>
        <begin position="30"/>
        <end position="50"/>
    </location>
</feature>
<gene>
    <name evidence="2" type="ORF">Aco03nite_093610</name>
</gene>
<evidence type="ECO:0000313" key="2">
    <source>
        <dbReference type="EMBL" id="GID60957.1"/>
    </source>
</evidence>
<reference evidence="2 3" key="1">
    <citation type="submission" date="2021-01" db="EMBL/GenBank/DDBJ databases">
        <title>Whole genome shotgun sequence of Actinoplanes couchii NBRC 106145.</title>
        <authorList>
            <person name="Komaki H."/>
            <person name="Tamura T."/>
        </authorList>
    </citation>
    <scope>NUCLEOTIDE SEQUENCE [LARGE SCALE GENOMIC DNA]</scope>
    <source>
        <strain evidence="2 3">NBRC 106145</strain>
    </source>
</reference>
<dbReference type="Proteomes" id="UP000612282">
    <property type="component" value="Unassembled WGS sequence"/>
</dbReference>
<dbReference type="RefSeq" id="WP_203808452.1">
    <property type="nucleotide sequence ID" value="NZ_BAAAQE010000111.1"/>
</dbReference>
<keyword evidence="1" id="KW-0472">Membrane</keyword>